<dbReference type="Pfam" id="PF09278">
    <property type="entry name" value="MerR-DNA-bind"/>
    <property type="match status" value="1"/>
</dbReference>
<proteinExistence type="predicted"/>
<comment type="caution">
    <text evidence="6">The sequence shown here is derived from an EMBL/GenBank/DDBJ whole genome shotgun (WGS) entry which is preliminary data.</text>
</comment>
<sequence>MTRTMTVCQIAAATGLTRKAVRRYEDRGLLPPVPRTPAGYRLYDQAEVDTLTFIRRAPALDLSLDELRTILTLRRDGAAPCPQVGIMLDTRLAEVERAITELQALPCEPHRRAPGHDTRSCRSRARRTDLPGYSALTPLRCGQRCAAEVALTVKTNIAGRRRIRSGSPSCEIRRAAGARSPLTPIRQTEPSDSVPHVGTVASHLLLHLVSSRTPRGSPGSRRALRP</sequence>
<accession>A0ABY2RTA0</accession>
<feature type="domain" description="HTH merR-type" evidence="5">
    <location>
        <begin position="4"/>
        <end position="73"/>
    </location>
</feature>
<dbReference type="EMBL" id="SWMS01000043">
    <property type="protein sequence ID" value="TKG59682.1"/>
    <property type="molecule type" value="Genomic_DNA"/>
</dbReference>
<protein>
    <submittedName>
        <fullName evidence="6">MerR family DNA-binding transcriptional regulator</fullName>
    </submittedName>
</protein>
<keyword evidence="7" id="KW-1185">Reference proteome</keyword>
<gene>
    <name evidence="6" type="ORF">FCN18_36465</name>
</gene>
<dbReference type="InterPro" id="IPR009061">
    <property type="entry name" value="DNA-bd_dom_put_sf"/>
</dbReference>
<reference evidence="6 7" key="1">
    <citation type="journal article" date="2015" name="Antonie Van Leeuwenhoek">
        <title>Prauserella endophytica sp. nov., an endophytic actinobacterium isolated from Tamarix taklamakanensis.</title>
        <authorList>
            <person name="Liu J.M."/>
            <person name="Habden X."/>
            <person name="Guo L."/>
            <person name="Tuo L."/>
            <person name="Jiang Z.K."/>
            <person name="Liu S.W."/>
            <person name="Liu X.F."/>
            <person name="Chen L."/>
            <person name="Li R.F."/>
            <person name="Zhang Y.Q."/>
            <person name="Sun C.H."/>
        </authorList>
    </citation>
    <scope>NUCLEOTIDE SEQUENCE [LARGE SCALE GENOMIC DNA]</scope>
    <source>
        <strain evidence="6 7">CGMCC 4.7182</strain>
    </source>
</reference>
<dbReference type="PROSITE" id="PS50937">
    <property type="entry name" value="HTH_MERR_2"/>
    <property type="match status" value="1"/>
</dbReference>
<keyword evidence="1" id="KW-0805">Transcription regulation</keyword>
<evidence type="ECO:0000256" key="1">
    <source>
        <dbReference type="ARBA" id="ARBA00023015"/>
    </source>
</evidence>
<dbReference type="InterPro" id="IPR047057">
    <property type="entry name" value="MerR_fam"/>
</dbReference>
<dbReference type="GO" id="GO:0003677">
    <property type="term" value="F:DNA binding"/>
    <property type="evidence" value="ECO:0007669"/>
    <property type="project" value="UniProtKB-KW"/>
</dbReference>
<dbReference type="SUPFAM" id="SSF46955">
    <property type="entry name" value="Putative DNA-binding domain"/>
    <property type="match status" value="1"/>
</dbReference>
<evidence type="ECO:0000256" key="3">
    <source>
        <dbReference type="ARBA" id="ARBA00023163"/>
    </source>
</evidence>
<name>A0ABY2RTA0_9PSEU</name>
<evidence type="ECO:0000313" key="7">
    <source>
        <dbReference type="Proteomes" id="UP000309992"/>
    </source>
</evidence>
<dbReference type="SMART" id="SM00422">
    <property type="entry name" value="HTH_MERR"/>
    <property type="match status" value="1"/>
</dbReference>
<dbReference type="PANTHER" id="PTHR30204:SF94">
    <property type="entry name" value="HEAVY METAL-DEPENDENT TRANSCRIPTIONAL REGULATOR HI_0293-RELATED"/>
    <property type="match status" value="1"/>
</dbReference>
<organism evidence="6 7">
    <name type="scientific">Prauserella endophytica</name>
    <dbReference type="NCBI Taxonomy" id="1592324"/>
    <lineage>
        <taxon>Bacteria</taxon>
        <taxon>Bacillati</taxon>
        <taxon>Actinomycetota</taxon>
        <taxon>Actinomycetes</taxon>
        <taxon>Pseudonocardiales</taxon>
        <taxon>Pseudonocardiaceae</taxon>
        <taxon>Prauserella</taxon>
        <taxon>Prauserella coralliicola group</taxon>
    </lineage>
</organism>
<keyword evidence="2 6" id="KW-0238">DNA-binding</keyword>
<dbReference type="Proteomes" id="UP000309992">
    <property type="component" value="Unassembled WGS sequence"/>
</dbReference>
<evidence type="ECO:0000256" key="4">
    <source>
        <dbReference type="SAM" id="MobiDB-lite"/>
    </source>
</evidence>
<evidence type="ECO:0000259" key="5">
    <source>
        <dbReference type="PROSITE" id="PS50937"/>
    </source>
</evidence>
<dbReference type="PRINTS" id="PR00040">
    <property type="entry name" value="HTHMERR"/>
</dbReference>
<dbReference type="InterPro" id="IPR000551">
    <property type="entry name" value="MerR-type_HTH_dom"/>
</dbReference>
<evidence type="ECO:0000313" key="6">
    <source>
        <dbReference type="EMBL" id="TKG59682.1"/>
    </source>
</evidence>
<feature type="region of interest" description="Disordered" evidence="4">
    <location>
        <begin position="165"/>
        <end position="196"/>
    </location>
</feature>
<keyword evidence="3" id="KW-0804">Transcription</keyword>
<dbReference type="Gene3D" id="1.10.1660.10">
    <property type="match status" value="1"/>
</dbReference>
<evidence type="ECO:0000256" key="2">
    <source>
        <dbReference type="ARBA" id="ARBA00023125"/>
    </source>
</evidence>
<dbReference type="Pfam" id="PF00376">
    <property type="entry name" value="MerR"/>
    <property type="match status" value="1"/>
</dbReference>
<dbReference type="InterPro" id="IPR015358">
    <property type="entry name" value="Tscrpt_reg_MerR_DNA-bd"/>
</dbReference>
<dbReference type="PANTHER" id="PTHR30204">
    <property type="entry name" value="REDOX-CYCLING DRUG-SENSING TRANSCRIPTIONAL ACTIVATOR SOXR"/>
    <property type="match status" value="1"/>
</dbReference>